<keyword evidence="3" id="KW-1185">Reference proteome</keyword>
<dbReference type="Proteomes" id="UP000530234">
    <property type="component" value="Unassembled WGS sequence"/>
</dbReference>
<feature type="transmembrane region" description="Helical" evidence="1">
    <location>
        <begin position="122"/>
        <end position="146"/>
    </location>
</feature>
<gene>
    <name evidence="2" type="ORF">FOE67_05935</name>
</gene>
<keyword evidence="1" id="KW-0812">Transmembrane</keyword>
<dbReference type="RefSeq" id="WP_182661188.1">
    <property type="nucleotide sequence ID" value="NZ_VKHS01000081.1"/>
</dbReference>
<dbReference type="EMBL" id="VKHS01000081">
    <property type="protein sequence ID" value="MBB0229066.1"/>
    <property type="molecule type" value="Genomic_DNA"/>
</dbReference>
<reference evidence="3" key="1">
    <citation type="submission" date="2019-10" db="EMBL/GenBank/DDBJ databases">
        <title>Streptomyces sp. nov., a novel actinobacterium isolated from alkaline environment.</title>
        <authorList>
            <person name="Golinska P."/>
        </authorList>
    </citation>
    <scope>NUCLEOTIDE SEQUENCE [LARGE SCALE GENOMIC DNA]</scope>
    <source>
        <strain evidence="3">DSM 42108</strain>
    </source>
</reference>
<comment type="caution">
    <text evidence="2">The sequence shown here is derived from an EMBL/GenBank/DDBJ whole genome shotgun (WGS) entry which is preliminary data.</text>
</comment>
<name>A0A7W3T1A5_9ACTN</name>
<dbReference type="AlphaFoldDB" id="A0A7W3T1A5"/>
<keyword evidence="1" id="KW-1133">Transmembrane helix</keyword>
<organism evidence="2 3">
    <name type="scientific">Streptomyces calidiresistens</name>
    <dbReference type="NCBI Taxonomy" id="1485586"/>
    <lineage>
        <taxon>Bacteria</taxon>
        <taxon>Bacillati</taxon>
        <taxon>Actinomycetota</taxon>
        <taxon>Actinomycetes</taxon>
        <taxon>Kitasatosporales</taxon>
        <taxon>Streptomycetaceae</taxon>
        <taxon>Streptomyces</taxon>
    </lineage>
</organism>
<keyword evidence="1" id="KW-0472">Membrane</keyword>
<accession>A0A7W3T1A5</accession>
<proteinExistence type="predicted"/>
<sequence>MAGFEDLKATAGVDFDFSPGAQIPLSGAGGGQTQVSSALAATSYRDGDVRAILEVNDGAKVTDARISLLEPNLGEAFTRAIETRMLAPGRAPLVQSFGAEPQTVVEHALAAKRIRRQRDRRLTVIMAVFGVLFLPGVLAWLGLFQLRRTLAGSQDKRAGSLGVMALAAVFVLIVLFVYNLEIGGLLQLYVWALLPAPIVGWLLAQRVCERAARNLRAHWSDLLGGGGAGARVPEAVPQNPNDAEAERLRKGLAKVSAEQNSNMVHYAGPKGILGMGPRWGRWSLAEDLFPADPQGDMDGFRAWDVIRAMYDDLRMVNRGPLHTGGFRTAPELTHWVVRHVGEGAGSISRPDGPHAEGYSMTPIEVQRICNEEHHGANDRHYLGARWVMHDGNLVLNYLTRVSVLHRVLRVEFSAYALGPVKGFFLQKPAARKGQTRHPFKPWKKVERELPLVDVKEVVRLAARAPLTWFPAELDKWGGKLSLPEPFGLRHVWAEKPWRHRFMTDDALETTTPVVREAMRSLLRVLRENRVDVGPFEAKVKGISGAVENPEPKKPDEIGA</sequence>
<evidence type="ECO:0000313" key="3">
    <source>
        <dbReference type="Proteomes" id="UP000530234"/>
    </source>
</evidence>
<protein>
    <submittedName>
        <fullName evidence="2">Uncharacterized protein</fullName>
    </submittedName>
</protein>
<evidence type="ECO:0000256" key="1">
    <source>
        <dbReference type="SAM" id="Phobius"/>
    </source>
</evidence>
<evidence type="ECO:0000313" key="2">
    <source>
        <dbReference type="EMBL" id="MBB0229066.1"/>
    </source>
</evidence>
<feature type="transmembrane region" description="Helical" evidence="1">
    <location>
        <begin position="158"/>
        <end position="178"/>
    </location>
</feature>
<feature type="transmembrane region" description="Helical" evidence="1">
    <location>
        <begin position="185"/>
        <end position="204"/>
    </location>
</feature>